<keyword evidence="2" id="KW-1185">Reference proteome</keyword>
<dbReference type="STRING" id="1336337.A0A3N4JZ04"/>
<reference evidence="1 2" key="1">
    <citation type="journal article" date="2018" name="Nat. Ecol. Evol.">
        <title>Pezizomycetes genomes reveal the molecular basis of ectomycorrhizal truffle lifestyle.</title>
        <authorList>
            <person name="Murat C."/>
            <person name="Payen T."/>
            <person name="Noel B."/>
            <person name="Kuo A."/>
            <person name="Morin E."/>
            <person name="Chen J."/>
            <person name="Kohler A."/>
            <person name="Krizsan K."/>
            <person name="Balestrini R."/>
            <person name="Da Silva C."/>
            <person name="Montanini B."/>
            <person name="Hainaut M."/>
            <person name="Levati E."/>
            <person name="Barry K.W."/>
            <person name="Belfiori B."/>
            <person name="Cichocki N."/>
            <person name="Clum A."/>
            <person name="Dockter R.B."/>
            <person name="Fauchery L."/>
            <person name="Guy J."/>
            <person name="Iotti M."/>
            <person name="Le Tacon F."/>
            <person name="Lindquist E.A."/>
            <person name="Lipzen A."/>
            <person name="Malagnac F."/>
            <person name="Mello A."/>
            <person name="Molinier V."/>
            <person name="Miyauchi S."/>
            <person name="Poulain J."/>
            <person name="Riccioni C."/>
            <person name="Rubini A."/>
            <person name="Sitrit Y."/>
            <person name="Splivallo R."/>
            <person name="Traeger S."/>
            <person name="Wang M."/>
            <person name="Zifcakova L."/>
            <person name="Wipf D."/>
            <person name="Zambonelli A."/>
            <person name="Paolocci F."/>
            <person name="Nowrousian M."/>
            <person name="Ottonello S."/>
            <person name="Baldrian P."/>
            <person name="Spatafora J.W."/>
            <person name="Henrissat B."/>
            <person name="Nagy L.G."/>
            <person name="Aury J.M."/>
            <person name="Wincker P."/>
            <person name="Grigoriev I.V."/>
            <person name="Bonfante P."/>
            <person name="Martin F.M."/>
        </authorList>
    </citation>
    <scope>NUCLEOTIDE SEQUENCE [LARGE SCALE GENOMIC DNA]</scope>
    <source>
        <strain evidence="1 2">120613-1</strain>
    </source>
</reference>
<dbReference type="EMBL" id="ML120362">
    <property type="protein sequence ID" value="RPB03600.1"/>
    <property type="molecule type" value="Genomic_DNA"/>
</dbReference>
<organism evidence="1 2">
    <name type="scientific">Choiromyces venosus 120613-1</name>
    <dbReference type="NCBI Taxonomy" id="1336337"/>
    <lineage>
        <taxon>Eukaryota</taxon>
        <taxon>Fungi</taxon>
        <taxon>Dikarya</taxon>
        <taxon>Ascomycota</taxon>
        <taxon>Pezizomycotina</taxon>
        <taxon>Pezizomycetes</taxon>
        <taxon>Pezizales</taxon>
        <taxon>Tuberaceae</taxon>
        <taxon>Choiromyces</taxon>
    </lineage>
</organism>
<evidence type="ECO:0000313" key="2">
    <source>
        <dbReference type="Proteomes" id="UP000276215"/>
    </source>
</evidence>
<dbReference type="OrthoDB" id="5427804at2759"/>
<dbReference type="Proteomes" id="UP000276215">
    <property type="component" value="Unassembled WGS sequence"/>
</dbReference>
<proteinExistence type="predicted"/>
<evidence type="ECO:0000313" key="1">
    <source>
        <dbReference type="EMBL" id="RPB03600.1"/>
    </source>
</evidence>
<gene>
    <name evidence="1" type="ORF">L873DRAFT_1841203</name>
</gene>
<accession>A0A3N4JZ04</accession>
<dbReference type="AlphaFoldDB" id="A0A3N4JZ04"/>
<protein>
    <submittedName>
        <fullName evidence="1">Uncharacterized protein</fullName>
    </submittedName>
</protein>
<name>A0A3N4JZ04_9PEZI</name>
<sequence length="172" mass="19093">MQADYDNNPQKWTDGSFTIRDRRILSTIAVGNAWEWLHQERKAVIIRSFECTGISLPIDGSRDQEISVKGLEKLEVGDWAIGGLDCNLNRLGKTGNGEIDLTALADMVFEPDTVTDEPGDLDPDLTDGTVFGEYVQDKEVELEVGLNEESSSLEDSFGGESHHQMNIYSLLN</sequence>